<dbReference type="OrthoDB" id="9805538at2"/>
<dbReference type="SMART" id="SM00382">
    <property type="entry name" value="AAA"/>
    <property type="match status" value="1"/>
</dbReference>
<keyword evidence="6" id="KW-1185">Reference proteome</keyword>
<dbReference type="GO" id="GO:0016887">
    <property type="term" value="F:ATP hydrolysis activity"/>
    <property type="evidence" value="ECO:0007669"/>
    <property type="project" value="InterPro"/>
</dbReference>
<dbReference type="PANTHER" id="PTHR43023:SF3">
    <property type="entry name" value="PROTEIN TRIGALACTOSYLDIACYLGLYCEROL 3, CHLOROPLASTIC"/>
    <property type="match status" value="1"/>
</dbReference>
<keyword evidence="3" id="KW-0067">ATP-binding</keyword>
<accession>E1R696</accession>
<evidence type="ECO:0000256" key="2">
    <source>
        <dbReference type="ARBA" id="ARBA00022741"/>
    </source>
</evidence>
<name>E1R696_SEDSS</name>
<proteinExistence type="predicted"/>
<evidence type="ECO:0000256" key="1">
    <source>
        <dbReference type="ARBA" id="ARBA00022448"/>
    </source>
</evidence>
<dbReference type="eggNOG" id="COG1135">
    <property type="taxonomic scope" value="Bacteria"/>
</dbReference>
<dbReference type="InterPro" id="IPR027417">
    <property type="entry name" value="P-loop_NTPase"/>
</dbReference>
<keyword evidence="1" id="KW-0813">Transport</keyword>
<evidence type="ECO:0000259" key="4">
    <source>
        <dbReference type="PROSITE" id="PS50893"/>
    </source>
</evidence>
<evidence type="ECO:0000313" key="5">
    <source>
        <dbReference type="EMBL" id="ADK80861.1"/>
    </source>
</evidence>
<keyword evidence="2" id="KW-0547">Nucleotide-binding</keyword>
<dbReference type="PANTHER" id="PTHR43023">
    <property type="entry name" value="PROTEIN TRIGALACTOSYLDIACYLGLYCEROL 3, CHLOROPLASTIC"/>
    <property type="match status" value="1"/>
</dbReference>
<dbReference type="Proteomes" id="UP000002318">
    <property type="component" value="Chromosome"/>
</dbReference>
<dbReference type="PROSITE" id="PS50893">
    <property type="entry name" value="ABC_TRANSPORTER_2"/>
    <property type="match status" value="1"/>
</dbReference>
<dbReference type="InterPro" id="IPR003593">
    <property type="entry name" value="AAA+_ATPase"/>
</dbReference>
<dbReference type="GO" id="GO:0005524">
    <property type="term" value="F:ATP binding"/>
    <property type="evidence" value="ECO:0007669"/>
    <property type="project" value="UniProtKB-KW"/>
</dbReference>
<dbReference type="EMBL" id="CP002116">
    <property type="protein sequence ID" value="ADK80861.1"/>
    <property type="molecule type" value="Genomic_DNA"/>
</dbReference>
<evidence type="ECO:0000313" key="6">
    <source>
        <dbReference type="Proteomes" id="UP000002318"/>
    </source>
</evidence>
<dbReference type="Gene3D" id="3.40.50.300">
    <property type="entry name" value="P-loop containing nucleotide triphosphate hydrolases"/>
    <property type="match status" value="1"/>
</dbReference>
<dbReference type="KEGG" id="ssm:Spirs_1734"/>
<dbReference type="HOGENOM" id="CLU_000604_1_22_12"/>
<feature type="domain" description="ABC transporter" evidence="4">
    <location>
        <begin position="4"/>
        <end position="240"/>
    </location>
</feature>
<dbReference type="Pfam" id="PF00005">
    <property type="entry name" value="ABC_tran"/>
    <property type="match status" value="1"/>
</dbReference>
<dbReference type="InterPro" id="IPR003439">
    <property type="entry name" value="ABC_transporter-like_ATP-bd"/>
</dbReference>
<evidence type="ECO:0000256" key="3">
    <source>
        <dbReference type="ARBA" id="ARBA00022840"/>
    </source>
</evidence>
<dbReference type="STRING" id="573413.Spirs_1734"/>
<protein>
    <submittedName>
        <fullName evidence="5">ABC transporter related protein</fullName>
    </submittedName>
</protein>
<dbReference type="InterPro" id="IPR017871">
    <property type="entry name" value="ABC_transporter-like_CS"/>
</dbReference>
<gene>
    <name evidence="5" type="ordered locus">Spirs_1734</name>
</gene>
<dbReference type="SUPFAM" id="SSF52540">
    <property type="entry name" value="P-loop containing nucleoside triphosphate hydrolases"/>
    <property type="match status" value="1"/>
</dbReference>
<organism evidence="5 6">
    <name type="scientific">Sediminispirochaeta smaragdinae (strain DSM 11293 / JCM 15392 / SEBR 4228)</name>
    <name type="common">Spirochaeta smaragdinae</name>
    <dbReference type="NCBI Taxonomy" id="573413"/>
    <lineage>
        <taxon>Bacteria</taxon>
        <taxon>Pseudomonadati</taxon>
        <taxon>Spirochaetota</taxon>
        <taxon>Spirochaetia</taxon>
        <taxon>Spirochaetales</taxon>
        <taxon>Spirochaetaceae</taxon>
        <taxon>Sediminispirochaeta</taxon>
    </lineage>
</organism>
<dbReference type="PROSITE" id="PS00211">
    <property type="entry name" value="ABC_TRANSPORTER_1"/>
    <property type="match status" value="1"/>
</dbReference>
<dbReference type="AlphaFoldDB" id="E1R696"/>
<reference evidence="5 6" key="1">
    <citation type="journal article" date="2010" name="Stand. Genomic Sci.">
        <title>Complete genome sequence of Spirochaeta smaragdinae type strain (SEBR 4228).</title>
        <authorList>
            <person name="Mavromatis K."/>
            <person name="Yasawong M."/>
            <person name="Chertkov O."/>
            <person name="Lapidus A."/>
            <person name="Lucas S."/>
            <person name="Nolan M."/>
            <person name="Del Rio T.G."/>
            <person name="Tice H."/>
            <person name="Cheng J.F."/>
            <person name="Pitluck S."/>
            <person name="Liolios K."/>
            <person name="Ivanova N."/>
            <person name="Tapia R."/>
            <person name="Han C."/>
            <person name="Bruce D."/>
            <person name="Goodwin L."/>
            <person name="Pati A."/>
            <person name="Chen A."/>
            <person name="Palaniappan K."/>
            <person name="Land M."/>
            <person name="Hauser L."/>
            <person name="Chang Y.J."/>
            <person name="Jeffries C.D."/>
            <person name="Detter J.C."/>
            <person name="Rohde M."/>
            <person name="Brambilla E."/>
            <person name="Spring S."/>
            <person name="Goker M."/>
            <person name="Sikorski J."/>
            <person name="Woyke T."/>
            <person name="Bristow J."/>
            <person name="Eisen J.A."/>
            <person name="Markowitz V."/>
            <person name="Hugenholtz P."/>
            <person name="Klenk H.P."/>
            <person name="Kyrpides N.C."/>
        </authorList>
    </citation>
    <scope>NUCLEOTIDE SEQUENCE [LARGE SCALE GENOMIC DNA]</scope>
    <source>
        <strain evidence="6">DSM 11293 / JCM 15392 / SEBR 4228</strain>
    </source>
</reference>
<sequence>MYTISLDSVCMMRGDTEIISEINHVFSPGSVTVLLGFSGSGKSTLLKLAAGLLTPTSGVVRVNEKSFFQLKRGEEEAFRKNSGFIFQDAALWANQTVFENVAFPLKVHFPHIFGEELSGKVLETMAEVGYRDKPERRPSQISGGEQKMIGIARAIVSHPKLLFIDMPLLNLDSASEARVLELLKKLKIEGTSMIISSGSSHLVSLLADHLLIIDRGKIVESGPFNVVKRSNHPVTKGVLASVLEHVSSYDDDILNLLEDV</sequence>